<organism evidence="11 12">
    <name type="scientific">Paramylibacter ulvae</name>
    <dbReference type="NCBI Taxonomy" id="1651968"/>
    <lineage>
        <taxon>Bacteria</taxon>
        <taxon>Pseudomonadati</taxon>
        <taxon>Pseudomonadota</taxon>
        <taxon>Alphaproteobacteria</taxon>
        <taxon>Rhodobacterales</taxon>
        <taxon>Paracoccaceae</taxon>
        <taxon>Paramylibacter</taxon>
    </lineage>
</organism>
<evidence type="ECO:0000313" key="12">
    <source>
        <dbReference type="Proteomes" id="UP000634455"/>
    </source>
</evidence>
<evidence type="ECO:0000256" key="7">
    <source>
        <dbReference type="ARBA" id="ARBA00023136"/>
    </source>
</evidence>
<evidence type="ECO:0000256" key="4">
    <source>
        <dbReference type="ARBA" id="ARBA00022519"/>
    </source>
</evidence>
<feature type="transmembrane region" description="Helical" evidence="9">
    <location>
        <begin position="59"/>
        <end position="80"/>
    </location>
</feature>
<feature type="transmembrane region" description="Helical" evidence="9">
    <location>
        <begin position="140"/>
        <end position="159"/>
    </location>
</feature>
<keyword evidence="4 9" id="KW-0997">Cell inner membrane</keyword>
<comment type="caution">
    <text evidence="11">The sequence shown here is derived from an EMBL/GenBank/DDBJ whole genome shotgun (WGS) entry which is preliminary data.</text>
</comment>
<dbReference type="PANTHER" id="PTHR35011:SF10">
    <property type="entry name" value="TRAP TRANSPORTER SMALL PERMEASE PROTEIN"/>
    <property type="match status" value="1"/>
</dbReference>
<sequence length="178" mass="19557">MSARRFSNTNDLMDRWFHHIANAFAVIGAIGLFLLMCVTVVSVFWRYALRDPIFGIGDISSMALTVVVAAGVAYGAVHMTHISVNIFPGMIGRKITRITDFIIRVLSVLTCGYAAWALAIKGSCGVSCGYATQNLLIPHMPFYFLLSASMAVVAAFLTYQLVIGIKHWNGDDPFEDKM</sequence>
<evidence type="ECO:0000256" key="8">
    <source>
        <dbReference type="ARBA" id="ARBA00038436"/>
    </source>
</evidence>
<keyword evidence="7 9" id="KW-0472">Membrane</keyword>
<keyword evidence="2 9" id="KW-0813">Transport</keyword>
<dbReference type="InterPro" id="IPR055348">
    <property type="entry name" value="DctQ"/>
</dbReference>
<comment type="subunit">
    <text evidence="9">The complex comprises the extracytoplasmic solute receptor protein and the two transmembrane proteins.</text>
</comment>
<keyword evidence="12" id="KW-1185">Reference proteome</keyword>
<protein>
    <recommendedName>
        <fullName evidence="9">TRAP transporter small permease protein</fullName>
    </recommendedName>
</protein>
<evidence type="ECO:0000256" key="3">
    <source>
        <dbReference type="ARBA" id="ARBA00022475"/>
    </source>
</evidence>
<feature type="transmembrane region" description="Helical" evidence="9">
    <location>
        <begin position="101"/>
        <end position="120"/>
    </location>
</feature>
<feature type="transmembrane region" description="Helical" evidence="9">
    <location>
        <begin position="21"/>
        <end position="47"/>
    </location>
</feature>
<gene>
    <name evidence="11" type="ORF">GCM10008927_28970</name>
</gene>
<keyword evidence="3" id="KW-1003">Cell membrane</keyword>
<comment type="function">
    <text evidence="9">Part of the tripartite ATP-independent periplasmic (TRAP) transport system.</text>
</comment>
<keyword evidence="5 9" id="KW-0812">Transmembrane</keyword>
<comment type="similarity">
    <text evidence="8 9">Belongs to the TRAP transporter small permease family.</text>
</comment>
<dbReference type="PANTHER" id="PTHR35011">
    <property type="entry name" value="2,3-DIKETO-L-GULONATE TRAP TRANSPORTER SMALL PERMEASE PROTEIN YIAM"/>
    <property type="match status" value="1"/>
</dbReference>
<evidence type="ECO:0000256" key="6">
    <source>
        <dbReference type="ARBA" id="ARBA00022989"/>
    </source>
</evidence>
<name>A0ABQ3D7D5_9RHOB</name>
<keyword evidence="6 9" id="KW-1133">Transmembrane helix</keyword>
<evidence type="ECO:0000256" key="2">
    <source>
        <dbReference type="ARBA" id="ARBA00022448"/>
    </source>
</evidence>
<dbReference type="EMBL" id="BMZF01000011">
    <property type="protein sequence ID" value="GHA61622.1"/>
    <property type="molecule type" value="Genomic_DNA"/>
</dbReference>
<feature type="domain" description="Tripartite ATP-independent periplasmic transporters DctQ component" evidence="10">
    <location>
        <begin position="35"/>
        <end position="162"/>
    </location>
</feature>
<accession>A0ABQ3D7D5</accession>
<evidence type="ECO:0000256" key="1">
    <source>
        <dbReference type="ARBA" id="ARBA00004429"/>
    </source>
</evidence>
<evidence type="ECO:0000313" key="11">
    <source>
        <dbReference type="EMBL" id="GHA61622.1"/>
    </source>
</evidence>
<evidence type="ECO:0000256" key="5">
    <source>
        <dbReference type="ARBA" id="ARBA00022692"/>
    </source>
</evidence>
<reference evidence="12" key="1">
    <citation type="journal article" date="2019" name="Int. J. Syst. Evol. Microbiol.">
        <title>The Global Catalogue of Microorganisms (GCM) 10K type strain sequencing project: providing services to taxonomists for standard genome sequencing and annotation.</title>
        <authorList>
            <consortium name="The Broad Institute Genomics Platform"/>
            <consortium name="The Broad Institute Genome Sequencing Center for Infectious Disease"/>
            <person name="Wu L."/>
            <person name="Ma J."/>
        </authorList>
    </citation>
    <scope>NUCLEOTIDE SEQUENCE [LARGE SCALE GENOMIC DNA]</scope>
    <source>
        <strain evidence="12">KCTC 32465</strain>
    </source>
</reference>
<evidence type="ECO:0000259" key="10">
    <source>
        <dbReference type="Pfam" id="PF04290"/>
    </source>
</evidence>
<proteinExistence type="inferred from homology"/>
<comment type="subcellular location">
    <subcellularLocation>
        <location evidence="1 9">Cell inner membrane</location>
        <topology evidence="1 9">Multi-pass membrane protein</topology>
    </subcellularLocation>
</comment>
<dbReference type="RefSeq" id="WP_189641460.1">
    <property type="nucleotide sequence ID" value="NZ_BMZF01000011.1"/>
</dbReference>
<dbReference type="InterPro" id="IPR007387">
    <property type="entry name" value="TRAP_DctQ"/>
</dbReference>
<evidence type="ECO:0000256" key="9">
    <source>
        <dbReference type="RuleBase" id="RU369079"/>
    </source>
</evidence>
<dbReference type="Pfam" id="PF04290">
    <property type="entry name" value="DctQ"/>
    <property type="match status" value="1"/>
</dbReference>
<dbReference type="Proteomes" id="UP000634455">
    <property type="component" value="Unassembled WGS sequence"/>
</dbReference>